<keyword evidence="3" id="KW-1185">Reference proteome</keyword>
<protein>
    <recommendedName>
        <fullName evidence="4">Gliding motility-associated lipoprotein GldH</fullName>
    </recommendedName>
</protein>
<dbReference type="EMBL" id="FNUT01000004">
    <property type="protein sequence ID" value="SEF97370.1"/>
    <property type="molecule type" value="Genomic_DNA"/>
</dbReference>
<gene>
    <name evidence="2" type="ORF">SAMN05421877_10413</name>
</gene>
<evidence type="ECO:0000313" key="2">
    <source>
        <dbReference type="EMBL" id="SEF97370.1"/>
    </source>
</evidence>
<evidence type="ECO:0008006" key="4">
    <source>
        <dbReference type="Google" id="ProtNLM"/>
    </source>
</evidence>
<evidence type="ECO:0000256" key="1">
    <source>
        <dbReference type="SAM" id="SignalP"/>
    </source>
</evidence>
<feature type="signal peptide" evidence="1">
    <location>
        <begin position="1"/>
        <end position="21"/>
    </location>
</feature>
<dbReference type="AlphaFoldDB" id="A0A1H5WDB5"/>
<name>A0A1H5WDB5_9SPHI</name>
<feature type="chain" id="PRO_5009288164" description="Gliding motility-associated lipoprotein GldH" evidence="1">
    <location>
        <begin position="22"/>
        <end position="135"/>
    </location>
</feature>
<sequence length="135" mass="15026">MIMKKLLLAFAIGTASLVTFSSCTKETINYLPGKTIVLPVKPADWKRTGNVYEYTFDMPEITDRIFEDGFVDVAISFDKSPNYYDNIAATIGNYHYSFQYGKGEVTIFAEFLGSNPVPPEGMLVKIMVSDAEIGN</sequence>
<keyword evidence="1" id="KW-0732">Signal</keyword>
<proteinExistence type="predicted"/>
<accession>A0A1H5WDB5</accession>
<evidence type="ECO:0000313" key="3">
    <source>
        <dbReference type="Proteomes" id="UP000236731"/>
    </source>
</evidence>
<reference evidence="3" key="1">
    <citation type="submission" date="2016-10" db="EMBL/GenBank/DDBJ databases">
        <authorList>
            <person name="Varghese N."/>
            <person name="Submissions S."/>
        </authorList>
    </citation>
    <scope>NUCLEOTIDE SEQUENCE [LARGE SCALE GENOMIC DNA]</scope>
    <source>
        <strain evidence="3">DSM 22361</strain>
    </source>
</reference>
<dbReference type="PROSITE" id="PS51257">
    <property type="entry name" value="PROKAR_LIPOPROTEIN"/>
    <property type="match status" value="1"/>
</dbReference>
<dbReference type="Proteomes" id="UP000236731">
    <property type="component" value="Unassembled WGS sequence"/>
</dbReference>
<organism evidence="2 3">
    <name type="scientific">Sphingobacterium lactis</name>
    <dbReference type="NCBI Taxonomy" id="797291"/>
    <lineage>
        <taxon>Bacteria</taxon>
        <taxon>Pseudomonadati</taxon>
        <taxon>Bacteroidota</taxon>
        <taxon>Sphingobacteriia</taxon>
        <taxon>Sphingobacteriales</taxon>
        <taxon>Sphingobacteriaceae</taxon>
        <taxon>Sphingobacterium</taxon>
    </lineage>
</organism>